<dbReference type="Proteomes" id="UP000509414">
    <property type="component" value="Chromosome"/>
</dbReference>
<keyword evidence="1" id="KW-1133">Transmembrane helix</keyword>
<dbReference type="RefSeq" id="WP_178697257.1">
    <property type="nucleotide sequence ID" value="NZ_CP049075.1"/>
</dbReference>
<keyword evidence="3" id="KW-1185">Reference proteome</keyword>
<proteinExistence type="predicted"/>
<dbReference type="EMBL" id="CP049075">
    <property type="protein sequence ID" value="QLI05164.1"/>
    <property type="molecule type" value="Genomic_DNA"/>
</dbReference>
<dbReference type="KEGG" id="cinf:CINF_0642"/>
<evidence type="ECO:0008006" key="4">
    <source>
        <dbReference type="Google" id="ProtNLM"/>
    </source>
</evidence>
<organism evidence="2 3">
    <name type="scientific">Candidatus Campylobacter infans</name>
    <dbReference type="NCBI Taxonomy" id="2561898"/>
    <lineage>
        <taxon>Bacteria</taxon>
        <taxon>Pseudomonadati</taxon>
        <taxon>Campylobacterota</taxon>
        <taxon>Epsilonproteobacteria</taxon>
        <taxon>Campylobacterales</taxon>
        <taxon>Campylobacteraceae</taxon>
        <taxon>Campylobacter</taxon>
    </lineage>
</organism>
<dbReference type="AlphaFoldDB" id="A0A7H9CLN6"/>
<feature type="transmembrane region" description="Helical" evidence="1">
    <location>
        <begin position="21"/>
        <end position="47"/>
    </location>
</feature>
<evidence type="ECO:0000256" key="1">
    <source>
        <dbReference type="SAM" id="Phobius"/>
    </source>
</evidence>
<name>A0A7H9CLN6_9BACT</name>
<keyword evidence="1" id="KW-0472">Membrane</keyword>
<reference evidence="2 3" key="1">
    <citation type="submission" date="2020-02" db="EMBL/GenBank/DDBJ databases">
        <title>Complete genome sequence of the novel Campylobacter species Candidatus Campylobacter infans.</title>
        <authorList>
            <person name="Duim B."/>
            <person name="Zomer A."/>
            <person name="van der Graaf L."/>
            <person name="Wagenaar J."/>
        </authorList>
    </citation>
    <scope>NUCLEOTIDE SEQUENCE [LARGE SCALE GENOMIC DNA]</scope>
    <source>
        <strain evidence="2 3">19S00001</strain>
    </source>
</reference>
<keyword evidence="1" id="KW-0812">Transmembrane</keyword>
<evidence type="ECO:0000313" key="2">
    <source>
        <dbReference type="EMBL" id="QLI05164.1"/>
    </source>
</evidence>
<accession>A0A7H9CLN6</accession>
<protein>
    <recommendedName>
        <fullName evidence="4">PilN domain-containing protein</fullName>
    </recommendedName>
</protein>
<sequence>MLGQKRAKSSYSFIRPQPKPFFSLLSQIWISLILFVCVLCVSIDFILKFYTNDLENKNLQAQEKYNSSARSIAKIKETITRLENDYQTALNIYTLNDSLKRSVRNIFDIVPDTITLEYILVNTNSLELRGKTPSRETFNLLMEAPLKSIFSSVHTSFYQLKGGWLNFSSISTLNEQDKSNE</sequence>
<gene>
    <name evidence="2" type="ORF">CINF_0642</name>
</gene>
<evidence type="ECO:0000313" key="3">
    <source>
        <dbReference type="Proteomes" id="UP000509414"/>
    </source>
</evidence>